<dbReference type="InterPro" id="IPR007492">
    <property type="entry name" value="LytTR_DNA-bd_dom"/>
</dbReference>
<keyword evidence="1" id="KW-0472">Membrane</keyword>
<dbReference type="SMART" id="SM00850">
    <property type="entry name" value="LytTR"/>
    <property type="match status" value="1"/>
</dbReference>
<keyword evidence="1" id="KW-0812">Transmembrane</keyword>
<dbReference type="GO" id="GO:0003677">
    <property type="term" value="F:DNA binding"/>
    <property type="evidence" value="ECO:0007669"/>
    <property type="project" value="InterPro"/>
</dbReference>
<dbReference type="Pfam" id="PF04397">
    <property type="entry name" value="LytTR"/>
    <property type="match status" value="1"/>
</dbReference>
<dbReference type="KEGG" id="spib:G8759_24390"/>
<reference evidence="3 4" key="1">
    <citation type="submission" date="2020-03" db="EMBL/GenBank/DDBJ databases">
        <authorList>
            <person name="Kim M.K."/>
        </authorList>
    </citation>
    <scope>NUCLEOTIDE SEQUENCE [LARGE SCALE GENOMIC DNA]</scope>
    <source>
        <strain evidence="3 4">BT328</strain>
    </source>
</reference>
<feature type="transmembrane region" description="Helical" evidence="1">
    <location>
        <begin position="106"/>
        <end position="127"/>
    </location>
</feature>
<evidence type="ECO:0000313" key="3">
    <source>
        <dbReference type="EMBL" id="QIP15549.1"/>
    </source>
</evidence>
<feature type="domain" description="HTH LytTR-type" evidence="2">
    <location>
        <begin position="151"/>
        <end position="213"/>
    </location>
</feature>
<evidence type="ECO:0000256" key="1">
    <source>
        <dbReference type="SAM" id="Phobius"/>
    </source>
</evidence>
<accession>A0A6G9AT98</accession>
<keyword evidence="1" id="KW-1133">Transmembrane helix</keyword>
<keyword evidence="4" id="KW-1185">Reference proteome</keyword>
<feature type="transmembrane region" description="Helical" evidence="1">
    <location>
        <begin position="75"/>
        <end position="94"/>
    </location>
</feature>
<dbReference type="EMBL" id="CP050063">
    <property type="protein sequence ID" value="QIP15549.1"/>
    <property type="molecule type" value="Genomic_DNA"/>
</dbReference>
<dbReference type="AlphaFoldDB" id="A0A6G9AT98"/>
<dbReference type="PANTHER" id="PTHR37299">
    <property type="entry name" value="TRANSCRIPTIONAL REGULATOR-RELATED"/>
    <property type="match status" value="1"/>
</dbReference>
<dbReference type="PROSITE" id="PS50930">
    <property type="entry name" value="HTH_LYTTR"/>
    <property type="match status" value="1"/>
</dbReference>
<feature type="transmembrane region" description="Helical" evidence="1">
    <location>
        <begin position="45"/>
        <end position="63"/>
    </location>
</feature>
<dbReference type="RefSeq" id="WP_167213959.1">
    <property type="nucleotide sequence ID" value="NZ_CP050063.1"/>
</dbReference>
<protein>
    <submittedName>
        <fullName evidence="3">LytTR family transcriptional regulator</fullName>
    </submittedName>
</protein>
<evidence type="ECO:0000259" key="2">
    <source>
        <dbReference type="PROSITE" id="PS50930"/>
    </source>
</evidence>
<proteinExistence type="predicted"/>
<dbReference type="PANTHER" id="PTHR37299:SF1">
    <property type="entry name" value="STAGE 0 SPORULATION PROTEIN A HOMOLOG"/>
    <property type="match status" value="1"/>
</dbReference>
<organism evidence="3 4">
    <name type="scientific">Spirosoma aureum</name>
    <dbReference type="NCBI Taxonomy" id="2692134"/>
    <lineage>
        <taxon>Bacteria</taxon>
        <taxon>Pseudomonadati</taxon>
        <taxon>Bacteroidota</taxon>
        <taxon>Cytophagia</taxon>
        <taxon>Cytophagales</taxon>
        <taxon>Cytophagaceae</taxon>
        <taxon>Spirosoma</taxon>
    </lineage>
</organism>
<evidence type="ECO:0000313" key="4">
    <source>
        <dbReference type="Proteomes" id="UP000501802"/>
    </source>
</evidence>
<name>A0A6G9AT98_9BACT</name>
<feature type="transmembrane region" description="Helical" evidence="1">
    <location>
        <begin position="12"/>
        <end position="33"/>
    </location>
</feature>
<dbReference type="InterPro" id="IPR046947">
    <property type="entry name" value="LytR-like"/>
</dbReference>
<dbReference type="GO" id="GO:0000156">
    <property type="term" value="F:phosphorelay response regulator activity"/>
    <property type="evidence" value="ECO:0007669"/>
    <property type="project" value="InterPro"/>
</dbReference>
<sequence length="250" mass="29247">MKRTRLLDHFVVRNFLGLAALLAAHYLTDLYAIEGRPGFSKVSPYLYLLLLYGWIVFHNRILFERLFLQDKKVLYFGWFFLLMALGSFNMNFILRTEFSISRSLPYLVNFWVYTITGLGVFVTYRYLRAPAKTEEVPIASVMPASEESGYFSCMVDGVREAIPYLAIQYIESLENYLKVITKAKTYVTRLTLKEAEERLPKRQFIRISRSCIVHITQVDRREPDAFWIGTKELRVGKVYKRYVAEQLAGK</sequence>
<dbReference type="Gene3D" id="2.40.50.1020">
    <property type="entry name" value="LytTr DNA-binding domain"/>
    <property type="match status" value="1"/>
</dbReference>
<dbReference type="Proteomes" id="UP000501802">
    <property type="component" value="Chromosome"/>
</dbReference>
<gene>
    <name evidence="3" type="ORF">G8759_24390</name>
</gene>